<keyword evidence="2" id="KW-0805">Transcription regulation</keyword>
<dbReference type="Gene3D" id="4.10.240.10">
    <property type="entry name" value="Zn(2)-C6 fungal-type DNA-binding domain"/>
    <property type="match status" value="1"/>
</dbReference>
<protein>
    <recommendedName>
        <fullName evidence="6">Zn(2)-C6 fungal-type domain-containing protein</fullName>
    </recommendedName>
</protein>
<dbReference type="InterPro" id="IPR001138">
    <property type="entry name" value="Zn2Cys6_DnaBD"/>
</dbReference>
<dbReference type="OrthoDB" id="39175at2759"/>
<dbReference type="CDD" id="cd00067">
    <property type="entry name" value="GAL4"/>
    <property type="match status" value="1"/>
</dbReference>
<dbReference type="PROSITE" id="PS00463">
    <property type="entry name" value="ZN2_CY6_FUNGAL_1"/>
    <property type="match status" value="1"/>
</dbReference>
<gene>
    <name evidence="7" type="ORF">D9611_008078</name>
</gene>
<dbReference type="Pfam" id="PF00172">
    <property type="entry name" value="Zn_clus"/>
    <property type="match status" value="1"/>
</dbReference>
<keyword evidence="3" id="KW-0238">DNA-binding</keyword>
<proteinExistence type="predicted"/>
<evidence type="ECO:0000256" key="2">
    <source>
        <dbReference type="ARBA" id="ARBA00023015"/>
    </source>
</evidence>
<sequence>MASSGPSKPKQRRLQGSCDLCRQKKVKCDSAKMPGFRCTNCIAFDSECTHFHVTKKTTYNFGSMGSIPPLDPIAGSNAGADTSALIANTSFNGALGTTVTATDLSVLSLPQFSIDHPNYPHPATISNAMSVTFDALSFPQAHTPTSGIQDFDSMGFNQIDALAGVPIGFDWPEWGTYIANYEAQTPLQQATPVPGADPSSNATFRFF</sequence>
<evidence type="ECO:0000313" key="7">
    <source>
        <dbReference type="EMBL" id="KAF5332131.1"/>
    </source>
</evidence>
<reference evidence="7 8" key="1">
    <citation type="journal article" date="2020" name="ISME J.">
        <title>Uncovering the hidden diversity of litter-decomposition mechanisms in mushroom-forming fungi.</title>
        <authorList>
            <person name="Floudas D."/>
            <person name="Bentzer J."/>
            <person name="Ahren D."/>
            <person name="Johansson T."/>
            <person name="Persson P."/>
            <person name="Tunlid A."/>
        </authorList>
    </citation>
    <scope>NUCLEOTIDE SEQUENCE [LARGE SCALE GENOMIC DNA]</scope>
    <source>
        <strain evidence="7 8">CBS 175.51</strain>
    </source>
</reference>
<evidence type="ECO:0000256" key="5">
    <source>
        <dbReference type="ARBA" id="ARBA00023242"/>
    </source>
</evidence>
<comment type="caution">
    <text evidence="7">The sequence shown here is derived from an EMBL/GenBank/DDBJ whole genome shotgun (WGS) entry which is preliminary data.</text>
</comment>
<accession>A0A8H5BZY6</accession>
<dbReference type="InterPro" id="IPR050987">
    <property type="entry name" value="AtrR-like"/>
</dbReference>
<feature type="domain" description="Zn(2)-C6 fungal-type" evidence="6">
    <location>
        <begin position="17"/>
        <end position="50"/>
    </location>
</feature>
<evidence type="ECO:0000256" key="1">
    <source>
        <dbReference type="ARBA" id="ARBA00004123"/>
    </source>
</evidence>
<comment type="subcellular location">
    <subcellularLocation>
        <location evidence="1">Nucleus</location>
    </subcellularLocation>
</comment>
<evidence type="ECO:0000256" key="4">
    <source>
        <dbReference type="ARBA" id="ARBA00023163"/>
    </source>
</evidence>
<dbReference type="AlphaFoldDB" id="A0A8H5BZY6"/>
<dbReference type="Proteomes" id="UP000541558">
    <property type="component" value="Unassembled WGS sequence"/>
</dbReference>
<dbReference type="GO" id="GO:0003677">
    <property type="term" value="F:DNA binding"/>
    <property type="evidence" value="ECO:0007669"/>
    <property type="project" value="UniProtKB-KW"/>
</dbReference>
<name>A0A8H5BZY6_9AGAR</name>
<dbReference type="InterPro" id="IPR036864">
    <property type="entry name" value="Zn2-C6_fun-type_DNA-bd_sf"/>
</dbReference>
<dbReference type="PROSITE" id="PS50048">
    <property type="entry name" value="ZN2_CY6_FUNGAL_2"/>
    <property type="match status" value="1"/>
</dbReference>
<evidence type="ECO:0000259" key="6">
    <source>
        <dbReference type="PROSITE" id="PS50048"/>
    </source>
</evidence>
<keyword evidence="8" id="KW-1185">Reference proteome</keyword>
<evidence type="ECO:0000313" key="8">
    <source>
        <dbReference type="Proteomes" id="UP000541558"/>
    </source>
</evidence>
<dbReference type="SUPFAM" id="SSF57701">
    <property type="entry name" value="Zn2/Cys6 DNA-binding domain"/>
    <property type="match status" value="1"/>
</dbReference>
<dbReference type="GO" id="GO:0000981">
    <property type="term" value="F:DNA-binding transcription factor activity, RNA polymerase II-specific"/>
    <property type="evidence" value="ECO:0007669"/>
    <property type="project" value="InterPro"/>
</dbReference>
<keyword evidence="4" id="KW-0804">Transcription</keyword>
<dbReference type="GO" id="GO:0008270">
    <property type="term" value="F:zinc ion binding"/>
    <property type="evidence" value="ECO:0007669"/>
    <property type="project" value="InterPro"/>
</dbReference>
<dbReference type="EMBL" id="JAACJK010000111">
    <property type="protein sequence ID" value="KAF5332131.1"/>
    <property type="molecule type" value="Genomic_DNA"/>
</dbReference>
<dbReference type="PANTHER" id="PTHR46910:SF37">
    <property type="entry name" value="ZN(II)2CYS6 TRANSCRIPTION FACTOR (EUROFUNG)"/>
    <property type="match status" value="1"/>
</dbReference>
<dbReference type="GO" id="GO:0005634">
    <property type="term" value="C:nucleus"/>
    <property type="evidence" value="ECO:0007669"/>
    <property type="project" value="UniProtKB-SubCell"/>
</dbReference>
<dbReference type="SMART" id="SM00066">
    <property type="entry name" value="GAL4"/>
    <property type="match status" value="1"/>
</dbReference>
<organism evidence="7 8">
    <name type="scientific">Ephemerocybe angulata</name>
    <dbReference type="NCBI Taxonomy" id="980116"/>
    <lineage>
        <taxon>Eukaryota</taxon>
        <taxon>Fungi</taxon>
        <taxon>Dikarya</taxon>
        <taxon>Basidiomycota</taxon>
        <taxon>Agaricomycotina</taxon>
        <taxon>Agaricomycetes</taxon>
        <taxon>Agaricomycetidae</taxon>
        <taxon>Agaricales</taxon>
        <taxon>Agaricineae</taxon>
        <taxon>Psathyrellaceae</taxon>
        <taxon>Ephemerocybe</taxon>
    </lineage>
</organism>
<keyword evidence="5" id="KW-0539">Nucleus</keyword>
<dbReference type="PANTHER" id="PTHR46910">
    <property type="entry name" value="TRANSCRIPTION FACTOR PDR1"/>
    <property type="match status" value="1"/>
</dbReference>
<evidence type="ECO:0000256" key="3">
    <source>
        <dbReference type="ARBA" id="ARBA00023125"/>
    </source>
</evidence>